<gene>
    <name evidence="7" type="ORF">AADEFJLK_04564</name>
</gene>
<keyword evidence="6" id="KW-0472">Membrane</keyword>
<keyword evidence="4" id="KW-0812">Transmembrane</keyword>
<keyword evidence="3" id="KW-1003">Cell membrane</keyword>
<dbReference type="PANTHER" id="PTHR37937">
    <property type="entry name" value="CONJUGATIVE TRANSFER: DNA TRANSPORT"/>
    <property type="match status" value="1"/>
</dbReference>
<dbReference type="CDD" id="cd01127">
    <property type="entry name" value="TrwB_TraG_TraD_VirD4"/>
    <property type="match status" value="1"/>
</dbReference>
<proteinExistence type="inferred from homology"/>
<evidence type="ECO:0000256" key="5">
    <source>
        <dbReference type="ARBA" id="ARBA00022989"/>
    </source>
</evidence>
<keyword evidence="5" id="KW-1133">Transmembrane helix</keyword>
<dbReference type="Gene3D" id="3.40.50.300">
    <property type="entry name" value="P-loop containing nucleotide triphosphate hydrolases"/>
    <property type="match status" value="1"/>
</dbReference>
<evidence type="ECO:0000256" key="4">
    <source>
        <dbReference type="ARBA" id="ARBA00022692"/>
    </source>
</evidence>
<comment type="similarity">
    <text evidence="2">Belongs to the VirD4/TraG family.</text>
</comment>
<evidence type="ECO:0000256" key="6">
    <source>
        <dbReference type="ARBA" id="ARBA00023136"/>
    </source>
</evidence>
<dbReference type="Proteomes" id="UP000237423">
    <property type="component" value="Unassembled WGS sequence"/>
</dbReference>
<dbReference type="InterPro" id="IPR051539">
    <property type="entry name" value="T4SS-coupling_protein"/>
</dbReference>
<organism evidence="7 8">
    <name type="scientific">Methylovulum psychrotolerans</name>
    <dbReference type="NCBI Taxonomy" id="1704499"/>
    <lineage>
        <taxon>Bacteria</taxon>
        <taxon>Pseudomonadati</taxon>
        <taxon>Pseudomonadota</taxon>
        <taxon>Gammaproteobacteria</taxon>
        <taxon>Methylococcales</taxon>
        <taxon>Methylococcaceae</taxon>
        <taxon>Methylovulum</taxon>
    </lineage>
</organism>
<dbReference type="InterPro" id="IPR003688">
    <property type="entry name" value="TraG/VirD4"/>
</dbReference>
<dbReference type="GO" id="GO:0005886">
    <property type="term" value="C:plasma membrane"/>
    <property type="evidence" value="ECO:0007669"/>
    <property type="project" value="UniProtKB-SubCell"/>
</dbReference>
<protein>
    <submittedName>
        <fullName evidence="7">Recombinase</fullName>
    </submittedName>
</protein>
<evidence type="ECO:0000256" key="3">
    <source>
        <dbReference type="ARBA" id="ARBA00022475"/>
    </source>
</evidence>
<dbReference type="InterPro" id="IPR027417">
    <property type="entry name" value="P-loop_NTPase"/>
</dbReference>
<sequence>MLSYPCELWKLVLNNVYYLGKTYSINSRNYHSSKTDKHLLSIAPTRTGKGRGLILPNLLNLSDHSVFVIDPKGENALVSASYRKNQGHEIFIFNPYKIFADEFAERGFREFQGFNPLANLNPDSPSFTDDVAIIAEALIYDTGGDSHWTDAGRGLVAFLIMYLITEPTEKDQRTFRRLHTILAGGFNELKKVLNKAKGNSNPLVSESVGRYSGNNNEVNSIIATAETQTRIFKSNVICSALEGEPFNFRQMKNRKISVYLILPSKYLLTQARYLRMVLLVAMSQFMESEKGKHQVLVMLDEFANLGALNIIENGYGLIAGHGVTLWSFVQNLTQLQNLYPKNWETFIANSSVVTVSNVNDATTAEYFSRRAGQYERDKTTISNSRSQNDTGGWVTLSESYSSNTSSVWDDRLSVTEIYDSPSDILYLFYAGRARPKVCKKLQYDTDDPFCSRADKNPMHKEEMPLNIF</sequence>
<dbReference type="SUPFAM" id="SSF52540">
    <property type="entry name" value="P-loop containing nucleoside triphosphate hydrolases"/>
    <property type="match status" value="1"/>
</dbReference>
<evidence type="ECO:0000256" key="1">
    <source>
        <dbReference type="ARBA" id="ARBA00004651"/>
    </source>
</evidence>
<comment type="subcellular location">
    <subcellularLocation>
        <location evidence="1">Cell membrane</location>
        <topology evidence="1">Multi-pass membrane protein</topology>
    </subcellularLocation>
</comment>
<name>A0A2S5CFU2_9GAMM</name>
<dbReference type="Pfam" id="PF02534">
    <property type="entry name" value="T4SS-DNA_transf"/>
    <property type="match status" value="1"/>
</dbReference>
<evidence type="ECO:0000256" key="2">
    <source>
        <dbReference type="ARBA" id="ARBA00008806"/>
    </source>
</evidence>
<evidence type="ECO:0000313" key="8">
    <source>
        <dbReference type="Proteomes" id="UP000237423"/>
    </source>
</evidence>
<dbReference type="EMBL" id="PGFZ01000032">
    <property type="protein sequence ID" value="POZ49671.1"/>
    <property type="molecule type" value="Genomic_DNA"/>
</dbReference>
<reference evidence="7 8" key="1">
    <citation type="submission" date="2017-11" db="EMBL/GenBank/DDBJ databases">
        <title>Draft Genome Sequence of Methylobacter psychrotolerans Sph1T, an Obligate Methanotroph from Low-Temperature Environments.</title>
        <authorList>
            <person name="Oshkin I.Y."/>
            <person name="Miroshnikov K."/>
            <person name="Belova S.E."/>
            <person name="Korzhenkov A."/>
            <person name="Toshchakov S.V."/>
            <person name="Dedysh S.N."/>
        </authorList>
    </citation>
    <scope>NUCLEOTIDE SEQUENCE [LARGE SCALE GENOMIC DNA]</scope>
    <source>
        <strain evidence="7 8">Sph1</strain>
    </source>
</reference>
<evidence type="ECO:0000313" key="7">
    <source>
        <dbReference type="EMBL" id="POZ49671.1"/>
    </source>
</evidence>
<comment type="caution">
    <text evidence="7">The sequence shown here is derived from an EMBL/GenBank/DDBJ whole genome shotgun (WGS) entry which is preliminary data.</text>
</comment>
<dbReference type="RefSeq" id="WP_103975945.1">
    <property type="nucleotide sequence ID" value="NZ_PGFZ01000032.1"/>
</dbReference>
<dbReference type="PANTHER" id="PTHR37937:SF1">
    <property type="entry name" value="CONJUGATIVE TRANSFER: DNA TRANSPORT"/>
    <property type="match status" value="1"/>
</dbReference>
<dbReference type="AlphaFoldDB" id="A0A2S5CFU2"/>
<accession>A0A2S5CFU2</accession>